<gene>
    <name evidence="2" type="ORF">DWU89_14170</name>
    <name evidence="1" type="ORF">H8784_13810</name>
</gene>
<dbReference type="AlphaFoldDB" id="A0A3D8HBX6"/>
<evidence type="ECO:0000313" key="3">
    <source>
        <dbReference type="Proteomes" id="UP000256321"/>
    </source>
</evidence>
<organism evidence="2 3">
    <name type="scientific">Parabacteroides acidifaciens</name>
    <dbReference type="NCBI Taxonomy" id="2290935"/>
    <lineage>
        <taxon>Bacteria</taxon>
        <taxon>Pseudomonadati</taxon>
        <taxon>Bacteroidota</taxon>
        <taxon>Bacteroidia</taxon>
        <taxon>Bacteroidales</taxon>
        <taxon>Tannerellaceae</taxon>
        <taxon>Parabacteroides</taxon>
    </lineage>
</organism>
<evidence type="ECO:0000313" key="4">
    <source>
        <dbReference type="Proteomes" id="UP000629596"/>
    </source>
</evidence>
<reference evidence="2 3" key="1">
    <citation type="submission" date="2018-07" db="EMBL/GenBank/DDBJ databases">
        <title>Parabacteroides acidifaciens nov. sp., isolated from human feces.</title>
        <authorList>
            <person name="Wang Y.J."/>
        </authorList>
    </citation>
    <scope>NUCLEOTIDE SEQUENCE [LARGE SCALE GENOMIC DNA]</scope>
    <source>
        <strain evidence="2 3">426-9</strain>
    </source>
</reference>
<evidence type="ECO:0000313" key="2">
    <source>
        <dbReference type="EMBL" id="RDU48486.1"/>
    </source>
</evidence>
<evidence type="ECO:0008006" key="5">
    <source>
        <dbReference type="Google" id="ProtNLM"/>
    </source>
</evidence>
<proteinExistence type="predicted"/>
<dbReference type="SUPFAM" id="SSF50998">
    <property type="entry name" value="Quinoprotein alcohol dehydrogenase-like"/>
    <property type="match status" value="1"/>
</dbReference>
<evidence type="ECO:0000313" key="1">
    <source>
        <dbReference type="EMBL" id="MBC8602790.1"/>
    </source>
</evidence>
<dbReference type="PROSITE" id="PS51257">
    <property type="entry name" value="PROKAR_LIPOPROTEIN"/>
    <property type="match status" value="1"/>
</dbReference>
<dbReference type="EMBL" id="QREV01000037">
    <property type="protein sequence ID" value="RDU48486.1"/>
    <property type="molecule type" value="Genomic_DNA"/>
</dbReference>
<accession>A0A3D8HBX6</accession>
<comment type="caution">
    <text evidence="2">The sequence shown here is derived from an EMBL/GenBank/DDBJ whole genome shotgun (WGS) entry which is preliminary data.</text>
</comment>
<dbReference type="RefSeq" id="WP_115500287.1">
    <property type="nucleotide sequence ID" value="NZ_JACRTI010000037.1"/>
</dbReference>
<sequence length="337" mass="39002">MKTYLFFLYSFFLFVSCRQPFEPYRFEKTEAISFHEIEYPELLGLTIQLIKTGDHLLVSDFHGDTLVSVFNLKSNQVERKLVSVGNGPGELNSPLDLQIAGDNLYILCRPQFLLNHLPLKPITTGDNLPMLQKDLQLPQKSDRFLPLSETQFVFSGMWNKRYAWLDRTQNDTIIEFGDYPDFWEEEHEIPSNAKAMFHQSFFTKHPTRNLFASCSPYVLEIFCFEAEHPAVPIRIFQKQLGKYAYDFTSGEFISTQTKPGSDPAIYDMVCSEKYLYLIKGITRKKYEILIIDWAGKPVKLLTTDKQISCLTVDEKEGKGYACISDPEDKLVWFEIGK</sequence>
<dbReference type="Proteomes" id="UP000256321">
    <property type="component" value="Unassembled WGS sequence"/>
</dbReference>
<dbReference type="Proteomes" id="UP000629596">
    <property type="component" value="Unassembled WGS sequence"/>
</dbReference>
<protein>
    <recommendedName>
        <fullName evidence="5">6-bladed beta-propeller</fullName>
    </recommendedName>
</protein>
<keyword evidence="4" id="KW-1185">Reference proteome</keyword>
<name>A0A3D8HBX6_9BACT</name>
<reference evidence="1 4" key="2">
    <citation type="submission" date="2020-08" db="EMBL/GenBank/DDBJ databases">
        <title>Genome public.</title>
        <authorList>
            <person name="Liu C."/>
            <person name="Sun Q."/>
        </authorList>
    </citation>
    <scope>NUCLEOTIDE SEQUENCE [LARGE SCALE GENOMIC DNA]</scope>
    <source>
        <strain evidence="1 4">426_9</strain>
    </source>
</reference>
<dbReference type="Pfam" id="PF15869">
    <property type="entry name" value="TolB_like"/>
    <property type="match status" value="1"/>
</dbReference>
<dbReference type="InterPro" id="IPR011047">
    <property type="entry name" value="Quinoprotein_ADH-like_sf"/>
</dbReference>
<dbReference type="EMBL" id="JACRTI010000037">
    <property type="protein sequence ID" value="MBC8602790.1"/>
    <property type="molecule type" value="Genomic_DNA"/>
</dbReference>